<protein>
    <recommendedName>
        <fullName evidence="6">MYND-type domain-containing protein</fullName>
    </recommendedName>
</protein>
<accession>E1ZCS5</accession>
<feature type="compositionally biased region" description="Low complexity" evidence="5">
    <location>
        <begin position="262"/>
        <end position="272"/>
    </location>
</feature>
<dbReference type="Proteomes" id="UP000008141">
    <property type="component" value="Unassembled WGS sequence"/>
</dbReference>
<organism evidence="8">
    <name type="scientific">Chlorella variabilis</name>
    <name type="common">Green alga</name>
    <dbReference type="NCBI Taxonomy" id="554065"/>
    <lineage>
        <taxon>Eukaryota</taxon>
        <taxon>Viridiplantae</taxon>
        <taxon>Chlorophyta</taxon>
        <taxon>core chlorophytes</taxon>
        <taxon>Trebouxiophyceae</taxon>
        <taxon>Chlorellales</taxon>
        <taxon>Chlorellaceae</taxon>
        <taxon>Chlorella clade</taxon>
        <taxon>Chlorella</taxon>
    </lineage>
</organism>
<evidence type="ECO:0000256" key="4">
    <source>
        <dbReference type="PROSITE-ProRule" id="PRU00134"/>
    </source>
</evidence>
<dbReference type="SUPFAM" id="SSF144232">
    <property type="entry name" value="HIT/MYND zinc finger-like"/>
    <property type="match status" value="1"/>
</dbReference>
<sequence length="505" mass="52531">MEVALEKLQRSSEGMAPEEFTPELQALLGFASCMKDCEETLKGGLVQFVRAVALGAEAAGVGLCSAEVLTLLKERLLKASAGPIIRREEDGSYQAHRPSVVCPRPTPTNIVQLLVAGVFLHVTGNAEPAIAMLSAALSGVWPPAVETQRRLVARHFIPSVELEPAGQQREGGGSGGAADGVAASAAEAEEAGAAAGGGGSQVPAPESSAAGGQPPNEFAAALAEALKRHCPEVSAPDLQKSALVLRLFLGCRAVGQQAAAAQQPAARQQQQPPGGGGGSDALPGPGFQAIIRTLLLDCQQLLDLDPACMHAYVWAAQLALQARWPLEPARMAALLREGARRAADAQCWLAAAEVQHDHALWLMQGASAERNVAVRQTALLEAGQLLESIKEMEGRLAGWMPEGRLQQLTERRQQLAELQQQLRAGSLRGLGAARAGFAAAAACAFCGTPTQQLKSCAACKAVAYCSRACQVQDWKQGHKQLCGELAAAAVAGKQAPPAAVVGRQG</sequence>
<proteinExistence type="predicted"/>
<keyword evidence="8" id="KW-1185">Reference proteome</keyword>
<dbReference type="Pfam" id="PF01753">
    <property type="entry name" value="zf-MYND"/>
    <property type="match status" value="1"/>
</dbReference>
<feature type="region of interest" description="Disordered" evidence="5">
    <location>
        <begin position="262"/>
        <end position="282"/>
    </location>
</feature>
<keyword evidence="1" id="KW-0479">Metal-binding</keyword>
<dbReference type="RefSeq" id="XP_005848393.1">
    <property type="nucleotide sequence ID" value="XM_005848331.1"/>
</dbReference>
<evidence type="ECO:0000313" key="8">
    <source>
        <dbReference type="Proteomes" id="UP000008141"/>
    </source>
</evidence>
<dbReference type="InParanoid" id="E1ZCS5"/>
<feature type="domain" description="MYND-type" evidence="6">
    <location>
        <begin position="443"/>
        <end position="482"/>
    </location>
</feature>
<gene>
    <name evidence="7" type="ORF">CHLNCDRAFT_144678</name>
</gene>
<dbReference type="PROSITE" id="PS01360">
    <property type="entry name" value="ZF_MYND_1"/>
    <property type="match status" value="1"/>
</dbReference>
<reference evidence="7 8" key="1">
    <citation type="journal article" date="2010" name="Plant Cell">
        <title>The Chlorella variabilis NC64A genome reveals adaptation to photosymbiosis, coevolution with viruses, and cryptic sex.</title>
        <authorList>
            <person name="Blanc G."/>
            <person name="Duncan G."/>
            <person name="Agarkova I."/>
            <person name="Borodovsky M."/>
            <person name="Gurnon J."/>
            <person name="Kuo A."/>
            <person name="Lindquist E."/>
            <person name="Lucas S."/>
            <person name="Pangilinan J."/>
            <person name="Polle J."/>
            <person name="Salamov A."/>
            <person name="Terry A."/>
            <person name="Yamada T."/>
            <person name="Dunigan D.D."/>
            <person name="Grigoriev I.V."/>
            <person name="Claverie J.M."/>
            <person name="Van Etten J.L."/>
        </authorList>
    </citation>
    <scope>NUCLEOTIDE SEQUENCE [LARGE SCALE GENOMIC DNA]</scope>
    <source>
        <strain evidence="7 8">NC64A</strain>
    </source>
</reference>
<dbReference type="KEGG" id="cvr:CHLNCDRAFT_144678"/>
<dbReference type="GeneID" id="17355809"/>
<keyword evidence="3" id="KW-0862">Zinc</keyword>
<dbReference type="Gene3D" id="6.10.140.2220">
    <property type="match status" value="1"/>
</dbReference>
<dbReference type="GO" id="GO:0008270">
    <property type="term" value="F:zinc ion binding"/>
    <property type="evidence" value="ECO:0007669"/>
    <property type="project" value="UniProtKB-KW"/>
</dbReference>
<evidence type="ECO:0000256" key="2">
    <source>
        <dbReference type="ARBA" id="ARBA00022771"/>
    </source>
</evidence>
<keyword evidence="2 4" id="KW-0863">Zinc-finger</keyword>
<dbReference type="OrthoDB" id="514895at2759"/>
<name>E1ZCS5_CHLVA</name>
<dbReference type="InterPro" id="IPR002893">
    <property type="entry name" value="Znf_MYND"/>
</dbReference>
<feature type="region of interest" description="Disordered" evidence="5">
    <location>
        <begin position="163"/>
        <end position="215"/>
    </location>
</feature>
<evidence type="ECO:0000256" key="5">
    <source>
        <dbReference type="SAM" id="MobiDB-lite"/>
    </source>
</evidence>
<evidence type="ECO:0000313" key="7">
    <source>
        <dbReference type="EMBL" id="EFN56291.1"/>
    </source>
</evidence>
<evidence type="ECO:0000256" key="3">
    <source>
        <dbReference type="ARBA" id="ARBA00022833"/>
    </source>
</evidence>
<evidence type="ECO:0000259" key="6">
    <source>
        <dbReference type="PROSITE" id="PS50865"/>
    </source>
</evidence>
<dbReference type="EMBL" id="GL433842">
    <property type="protein sequence ID" value="EFN56291.1"/>
    <property type="molecule type" value="Genomic_DNA"/>
</dbReference>
<feature type="compositionally biased region" description="Gly residues" evidence="5">
    <location>
        <begin position="169"/>
        <end position="178"/>
    </location>
</feature>
<dbReference type="PROSITE" id="PS50865">
    <property type="entry name" value="ZF_MYND_2"/>
    <property type="match status" value="1"/>
</dbReference>
<evidence type="ECO:0000256" key="1">
    <source>
        <dbReference type="ARBA" id="ARBA00022723"/>
    </source>
</evidence>
<dbReference type="AlphaFoldDB" id="E1ZCS5"/>